<evidence type="ECO:0000313" key="1">
    <source>
        <dbReference type="EMBL" id="OOS01131.1"/>
    </source>
</evidence>
<gene>
    <name evidence="1" type="ORF">B0188_10105</name>
</gene>
<sequence>MRIIAISTLVNYYQQHPETEQPLKAWIAEVKRANWQTMHDIKAQYKNASVLKNRRVVFNIKGNDYRLIVAVAFRLGAVYIKFIGTHSEYDKINADDVEL</sequence>
<evidence type="ECO:0000313" key="2">
    <source>
        <dbReference type="Proteomes" id="UP000190023"/>
    </source>
</evidence>
<proteinExistence type="predicted"/>
<protein>
    <submittedName>
        <fullName evidence="1">Addiction module toxin RelE</fullName>
    </submittedName>
</protein>
<comment type="caution">
    <text evidence="1">The sequence shown here is derived from an EMBL/GenBank/DDBJ whole genome shotgun (WGS) entry which is preliminary data.</text>
</comment>
<dbReference type="Proteomes" id="UP000190023">
    <property type="component" value="Unassembled WGS sequence"/>
</dbReference>
<dbReference type="GO" id="GO:0110001">
    <property type="term" value="C:toxin-antitoxin complex"/>
    <property type="evidence" value="ECO:0007669"/>
    <property type="project" value="InterPro"/>
</dbReference>
<dbReference type="GO" id="GO:0004519">
    <property type="term" value="F:endonuclease activity"/>
    <property type="evidence" value="ECO:0007669"/>
    <property type="project" value="InterPro"/>
</dbReference>
<dbReference type="OrthoDB" id="9799912at2"/>
<dbReference type="AlphaFoldDB" id="A0A1T0AVZ9"/>
<dbReference type="GO" id="GO:0003723">
    <property type="term" value="F:RNA binding"/>
    <property type="evidence" value="ECO:0007669"/>
    <property type="project" value="InterPro"/>
</dbReference>
<dbReference type="InterPro" id="IPR018669">
    <property type="entry name" value="Toxin_HigB"/>
</dbReference>
<accession>A0A1T0AVZ9</accession>
<keyword evidence="2" id="KW-1185">Reference proteome</keyword>
<dbReference type="Pfam" id="PF09907">
    <property type="entry name" value="HigB_toxin"/>
    <property type="match status" value="1"/>
</dbReference>
<name>A0A1T0AVZ9_9PAST</name>
<dbReference type="EMBL" id="MUYB01000049">
    <property type="protein sequence ID" value="OOS01131.1"/>
    <property type="molecule type" value="Genomic_DNA"/>
</dbReference>
<organism evidence="1 2">
    <name type="scientific">[Haemophilus] felis</name>
    <dbReference type="NCBI Taxonomy" id="123822"/>
    <lineage>
        <taxon>Bacteria</taxon>
        <taxon>Pseudomonadati</taxon>
        <taxon>Pseudomonadota</taxon>
        <taxon>Gammaproteobacteria</taxon>
        <taxon>Pasteurellales</taxon>
        <taxon>Pasteurellaceae</taxon>
    </lineage>
</organism>
<reference evidence="1 2" key="1">
    <citation type="submission" date="2017-02" db="EMBL/GenBank/DDBJ databases">
        <title>Draft genome sequence of Haemophilus felis CCUG 31170 type strain.</title>
        <authorList>
            <person name="Engstrom-Jakobsson H."/>
            <person name="Salva-Serra F."/>
            <person name="Thorell K."/>
            <person name="Gonzales-Siles L."/>
            <person name="Karlsson R."/>
            <person name="Boulund F."/>
            <person name="Engstrand L."/>
            <person name="Kristiansson E."/>
            <person name="Moore E."/>
        </authorList>
    </citation>
    <scope>NUCLEOTIDE SEQUENCE [LARGE SCALE GENOMIC DNA]</scope>
    <source>
        <strain evidence="1 2">CCUG 31170</strain>
    </source>
</reference>